<dbReference type="InterPro" id="IPR011990">
    <property type="entry name" value="TPR-like_helical_dom_sf"/>
</dbReference>
<dbReference type="PANTHER" id="PTHR45586">
    <property type="entry name" value="TPR REPEAT-CONTAINING PROTEIN PA4667"/>
    <property type="match status" value="1"/>
</dbReference>
<evidence type="ECO:0000256" key="1">
    <source>
        <dbReference type="ARBA" id="ARBA00022737"/>
    </source>
</evidence>
<dbReference type="PROSITE" id="PS50293">
    <property type="entry name" value="TPR_REGION"/>
    <property type="match status" value="1"/>
</dbReference>
<reference evidence="3" key="1">
    <citation type="journal article" date="2014" name="Front. Microbiol.">
        <title>High frequency of phylogenetically diverse reductive dehalogenase-homologous genes in deep subseafloor sedimentary metagenomes.</title>
        <authorList>
            <person name="Kawai M."/>
            <person name="Futagami T."/>
            <person name="Toyoda A."/>
            <person name="Takaki Y."/>
            <person name="Nishi S."/>
            <person name="Hori S."/>
            <person name="Arai W."/>
            <person name="Tsubouchi T."/>
            <person name="Morono Y."/>
            <person name="Uchiyama I."/>
            <person name="Ito T."/>
            <person name="Fujiyama A."/>
            <person name="Inagaki F."/>
            <person name="Takami H."/>
        </authorList>
    </citation>
    <scope>NUCLEOTIDE SEQUENCE</scope>
    <source>
        <strain evidence="3">Expedition CK06-06</strain>
    </source>
</reference>
<sequence length="271" mass="31635">VKIRLADEYLALKKWKEGAHIIEDIIVENEDLDLMKKLVDVYEKLQQSNKVIAALKRILVQTPEDLEIRLRLAELLEKQGRLEEAINEYTIILPRLSKDEKTVRMKNLGYLLFQTGQKEKALQWYLKAAKYDRKDPNLYYNIGSLYEELKRHELAENYLRLALDLKKDDIEGRLRIGQSLAKKGKLREAKTYVEEILKRDPNHLEALILLATIVEKEGDKKALRTTYEKILSHDPKNSTILFNLGALEAEKGNLKKGVYYFERLVKTDPKD</sequence>
<keyword evidence="1" id="KW-0677">Repeat</keyword>
<dbReference type="SUPFAM" id="SSF48452">
    <property type="entry name" value="TPR-like"/>
    <property type="match status" value="1"/>
</dbReference>
<dbReference type="Gene3D" id="1.25.40.10">
    <property type="entry name" value="Tetratricopeptide repeat domain"/>
    <property type="match status" value="2"/>
</dbReference>
<dbReference type="EMBL" id="BARS01021599">
    <property type="protein sequence ID" value="GAG05459.1"/>
    <property type="molecule type" value="Genomic_DNA"/>
</dbReference>
<name>X0UIA0_9ZZZZ</name>
<dbReference type="InterPro" id="IPR019734">
    <property type="entry name" value="TPR_rpt"/>
</dbReference>
<feature type="non-terminal residue" evidence="3">
    <location>
        <position position="1"/>
    </location>
</feature>
<evidence type="ECO:0000256" key="2">
    <source>
        <dbReference type="ARBA" id="ARBA00022803"/>
    </source>
</evidence>
<gene>
    <name evidence="3" type="ORF">S01H1_34664</name>
</gene>
<dbReference type="Pfam" id="PF14559">
    <property type="entry name" value="TPR_19"/>
    <property type="match status" value="1"/>
</dbReference>
<dbReference type="Pfam" id="PF13414">
    <property type="entry name" value="TPR_11"/>
    <property type="match status" value="1"/>
</dbReference>
<dbReference type="AlphaFoldDB" id="X0UIA0"/>
<evidence type="ECO:0000313" key="3">
    <source>
        <dbReference type="EMBL" id="GAG05459.1"/>
    </source>
</evidence>
<dbReference type="SMART" id="SM00028">
    <property type="entry name" value="TPR"/>
    <property type="match status" value="6"/>
</dbReference>
<dbReference type="InterPro" id="IPR051012">
    <property type="entry name" value="CellSynth/LPSAsmb/PSIAsmb"/>
</dbReference>
<dbReference type="Pfam" id="PF13432">
    <property type="entry name" value="TPR_16"/>
    <property type="match status" value="2"/>
</dbReference>
<proteinExistence type="predicted"/>
<organism evidence="3">
    <name type="scientific">marine sediment metagenome</name>
    <dbReference type="NCBI Taxonomy" id="412755"/>
    <lineage>
        <taxon>unclassified sequences</taxon>
        <taxon>metagenomes</taxon>
        <taxon>ecological metagenomes</taxon>
    </lineage>
</organism>
<comment type="caution">
    <text evidence="3">The sequence shown here is derived from an EMBL/GenBank/DDBJ whole genome shotgun (WGS) entry which is preliminary data.</text>
</comment>
<dbReference type="PROSITE" id="PS50005">
    <property type="entry name" value="TPR"/>
    <property type="match status" value="3"/>
</dbReference>
<feature type="non-terminal residue" evidence="3">
    <location>
        <position position="271"/>
    </location>
</feature>
<dbReference type="PANTHER" id="PTHR45586:SF1">
    <property type="entry name" value="LIPOPOLYSACCHARIDE ASSEMBLY PROTEIN B"/>
    <property type="match status" value="1"/>
</dbReference>
<accession>X0UIA0</accession>
<keyword evidence="2" id="KW-0802">TPR repeat</keyword>
<protein>
    <submittedName>
        <fullName evidence="3">Uncharacterized protein</fullName>
    </submittedName>
</protein>